<protein>
    <recommendedName>
        <fullName evidence="4">Iron-sulfur cluster assembly protein CyaY</fullName>
    </recommendedName>
</protein>
<dbReference type="InterPro" id="IPR036524">
    <property type="entry name" value="Frataxin/CyaY_sf"/>
</dbReference>
<comment type="similarity">
    <text evidence="1 4">Belongs to the frataxin family.</text>
</comment>
<reference evidence="5 6" key="1">
    <citation type="submission" date="2023-06" db="EMBL/GenBank/DDBJ databases">
        <title>Pelomonas sp. PFR6 16S ribosomal RNA gene Genome sequencing and assembly.</title>
        <authorList>
            <person name="Woo H."/>
        </authorList>
    </citation>
    <scope>NUCLEOTIDE SEQUENCE [LARGE SCALE GENOMIC DNA]</scope>
    <source>
        <strain evidence="5 6">PFR6</strain>
    </source>
</reference>
<keyword evidence="2 4" id="KW-0479">Metal-binding</keyword>
<dbReference type="PROSITE" id="PS01344">
    <property type="entry name" value="FRATAXIN_1"/>
    <property type="match status" value="1"/>
</dbReference>
<dbReference type="EMBL" id="JAUHHC010000003">
    <property type="protein sequence ID" value="MDN3921133.1"/>
    <property type="molecule type" value="Genomic_DNA"/>
</dbReference>
<comment type="caution">
    <text evidence="5">The sequence shown here is derived from an EMBL/GenBank/DDBJ whole genome shotgun (WGS) entry which is preliminary data.</text>
</comment>
<dbReference type="Proteomes" id="UP001228044">
    <property type="component" value="Unassembled WGS sequence"/>
</dbReference>
<name>A0ABT8DVR7_9BURK</name>
<organism evidence="5 6">
    <name type="scientific">Roseateles violae</name>
    <dbReference type="NCBI Taxonomy" id="3058042"/>
    <lineage>
        <taxon>Bacteria</taxon>
        <taxon>Pseudomonadati</taxon>
        <taxon>Pseudomonadota</taxon>
        <taxon>Betaproteobacteria</taxon>
        <taxon>Burkholderiales</taxon>
        <taxon>Sphaerotilaceae</taxon>
        <taxon>Roseateles</taxon>
    </lineage>
</organism>
<evidence type="ECO:0000313" key="5">
    <source>
        <dbReference type="EMBL" id="MDN3921133.1"/>
    </source>
</evidence>
<dbReference type="PANTHER" id="PTHR16821:SF2">
    <property type="entry name" value="FRATAXIN, MITOCHONDRIAL"/>
    <property type="match status" value="1"/>
</dbReference>
<dbReference type="SMART" id="SM01219">
    <property type="entry name" value="Frataxin_Cyay"/>
    <property type="match status" value="1"/>
</dbReference>
<proteinExistence type="inferred from homology"/>
<evidence type="ECO:0000256" key="4">
    <source>
        <dbReference type="HAMAP-Rule" id="MF_00142"/>
    </source>
</evidence>
<comment type="function">
    <text evidence="4">Involved in iron-sulfur (Fe-S) cluster assembly. May act as a regulator of Fe-S biogenesis.</text>
</comment>
<evidence type="ECO:0000256" key="1">
    <source>
        <dbReference type="ARBA" id="ARBA00008183"/>
    </source>
</evidence>
<dbReference type="InterPro" id="IPR002908">
    <property type="entry name" value="Frataxin/CyaY"/>
</dbReference>
<dbReference type="Gene3D" id="3.30.920.10">
    <property type="entry name" value="Frataxin/CyaY"/>
    <property type="match status" value="1"/>
</dbReference>
<dbReference type="PROSITE" id="PS50810">
    <property type="entry name" value="FRATAXIN_2"/>
    <property type="match status" value="1"/>
</dbReference>
<evidence type="ECO:0000256" key="2">
    <source>
        <dbReference type="ARBA" id="ARBA00022723"/>
    </source>
</evidence>
<dbReference type="HAMAP" id="MF_00142">
    <property type="entry name" value="CyaY"/>
    <property type="match status" value="1"/>
</dbReference>
<dbReference type="NCBIfam" id="TIGR03421">
    <property type="entry name" value="FeS_CyaY"/>
    <property type="match status" value="1"/>
</dbReference>
<gene>
    <name evidence="4 5" type="primary">cyaY</name>
    <name evidence="5" type="ORF">QWJ38_12650</name>
</gene>
<dbReference type="InterPro" id="IPR047584">
    <property type="entry name" value="CyaY"/>
</dbReference>
<dbReference type="InterPro" id="IPR020895">
    <property type="entry name" value="Frataxin_CS"/>
</dbReference>
<evidence type="ECO:0000256" key="3">
    <source>
        <dbReference type="ARBA" id="ARBA00023004"/>
    </source>
</evidence>
<keyword evidence="6" id="KW-1185">Reference proteome</keyword>
<sequence>MSAAPAATPLSDADYHARARAVLDHIEALVDRWLDEDLIDIDSHRSGGLLELSFPNGTKIVINTQPPLQELWLAARGGGYHFRFCEGAWLDTKDATEFHAVLSREGSAQAGKALDFSA</sequence>
<keyword evidence="3 4" id="KW-0408">Iron</keyword>
<accession>A0ABT8DVR7</accession>
<evidence type="ECO:0000313" key="6">
    <source>
        <dbReference type="Proteomes" id="UP001228044"/>
    </source>
</evidence>
<dbReference type="RefSeq" id="WP_290359437.1">
    <property type="nucleotide sequence ID" value="NZ_JAUHHC010000003.1"/>
</dbReference>
<dbReference type="Pfam" id="PF01491">
    <property type="entry name" value="Frataxin_Cyay"/>
    <property type="match status" value="1"/>
</dbReference>
<dbReference type="PANTHER" id="PTHR16821">
    <property type="entry name" value="FRATAXIN"/>
    <property type="match status" value="1"/>
</dbReference>
<dbReference type="SUPFAM" id="SSF55387">
    <property type="entry name" value="Frataxin/Nqo15-like"/>
    <property type="match status" value="1"/>
</dbReference>